<evidence type="ECO:0000256" key="5">
    <source>
        <dbReference type="ARBA" id="ARBA00035648"/>
    </source>
</evidence>
<evidence type="ECO:0000256" key="3">
    <source>
        <dbReference type="ARBA" id="ARBA00022759"/>
    </source>
</evidence>
<dbReference type="KEGG" id="anf:AQPE_1548"/>
<dbReference type="PANTHER" id="PTHR30636">
    <property type="entry name" value="UPF0701 PROTEIN YICC"/>
    <property type="match status" value="1"/>
</dbReference>
<dbReference type="PANTHER" id="PTHR30636:SF3">
    <property type="entry name" value="UPF0701 PROTEIN YICC"/>
    <property type="match status" value="1"/>
</dbReference>
<keyword evidence="9" id="KW-1185">Reference proteome</keyword>
<name>A0A5K7S754_9BACT</name>
<sequence>MIRSMTGFGKTEFEVGTKKITLEIKSLNSKQLDINTRVPSMYREKDLEIRRLISETLTRGKVDFAIYLDNLGTESTSRVNAAIIKDYYRQLADVHQDLGLEINESIMQSIMRLPETVKMVYDELDETEWLVVRENLIKTLENLNTFRDQEGLALKADIDANIANILDLLNQVEPFETQRMENVKTKIKESLDALQLNGSLDKNRFEQELIYYMEKLDINEEKVRLANHCSYFTETMNEDEPSGRKLGFIAQEIGREINTLGSKANESNLQRIVVQMKDNLEKIKEQVLNVL</sequence>
<accession>A0A5K7S754</accession>
<evidence type="ECO:0000313" key="8">
    <source>
        <dbReference type="EMBL" id="BBE17398.1"/>
    </source>
</evidence>
<dbReference type="RefSeq" id="WP_318350399.1">
    <property type="nucleotide sequence ID" value="NZ_AP018694.1"/>
</dbReference>
<proteinExistence type="inferred from homology"/>
<dbReference type="InterPro" id="IPR005229">
    <property type="entry name" value="YicC/YloC-like"/>
</dbReference>
<dbReference type="Pfam" id="PF08340">
    <property type="entry name" value="YicC-like_C"/>
    <property type="match status" value="1"/>
</dbReference>
<evidence type="ECO:0000313" key="9">
    <source>
        <dbReference type="Proteomes" id="UP001193389"/>
    </source>
</evidence>
<dbReference type="GO" id="GO:0016787">
    <property type="term" value="F:hydrolase activity"/>
    <property type="evidence" value="ECO:0007669"/>
    <property type="project" value="UniProtKB-KW"/>
</dbReference>
<reference evidence="8" key="1">
    <citation type="journal article" date="2020" name="Int. J. Syst. Evol. Microbiol.">
        <title>Aquipluma nitroreducens gen. nov. sp. nov., a novel facultatively anaerobic bacterium isolated from a freshwater lake.</title>
        <authorList>
            <person name="Watanabe M."/>
            <person name="Kojima H."/>
            <person name="Fukui M."/>
        </authorList>
    </citation>
    <scope>NUCLEOTIDE SEQUENCE</scope>
    <source>
        <strain evidence="8">MeG22</strain>
    </source>
</reference>
<keyword evidence="4" id="KW-0378">Hydrolase</keyword>
<evidence type="ECO:0000256" key="2">
    <source>
        <dbReference type="ARBA" id="ARBA00022722"/>
    </source>
</evidence>
<dbReference type="EMBL" id="AP018694">
    <property type="protein sequence ID" value="BBE17398.1"/>
    <property type="molecule type" value="Genomic_DNA"/>
</dbReference>
<dbReference type="NCBIfam" id="TIGR00255">
    <property type="entry name" value="YicC/YloC family endoribonuclease"/>
    <property type="match status" value="1"/>
</dbReference>
<comment type="similarity">
    <text evidence="5">Belongs to the YicC/YloC family.</text>
</comment>
<keyword evidence="2" id="KW-0540">Nuclease</keyword>
<dbReference type="AlphaFoldDB" id="A0A5K7S754"/>
<dbReference type="Pfam" id="PF03755">
    <property type="entry name" value="YicC-like_N"/>
    <property type="match status" value="1"/>
</dbReference>
<feature type="domain" description="Endoribonuclease YicC-like C-terminal" evidence="7">
    <location>
        <begin position="175"/>
        <end position="290"/>
    </location>
</feature>
<comment type="cofactor">
    <cofactor evidence="1">
        <name>a divalent metal cation</name>
        <dbReference type="ChEBI" id="CHEBI:60240"/>
    </cofactor>
</comment>
<dbReference type="Proteomes" id="UP001193389">
    <property type="component" value="Chromosome"/>
</dbReference>
<protein>
    <submittedName>
        <fullName evidence="8">Protein YicC</fullName>
    </submittedName>
</protein>
<dbReference type="InterPro" id="IPR013551">
    <property type="entry name" value="YicC-like_C"/>
</dbReference>
<feature type="domain" description="Endoribonuclease YicC-like N-terminal" evidence="6">
    <location>
        <begin position="2"/>
        <end position="155"/>
    </location>
</feature>
<evidence type="ECO:0000256" key="1">
    <source>
        <dbReference type="ARBA" id="ARBA00001968"/>
    </source>
</evidence>
<organism evidence="8 9">
    <name type="scientific">Aquipluma nitroreducens</name>
    <dbReference type="NCBI Taxonomy" id="2010828"/>
    <lineage>
        <taxon>Bacteria</taxon>
        <taxon>Pseudomonadati</taxon>
        <taxon>Bacteroidota</taxon>
        <taxon>Bacteroidia</taxon>
        <taxon>Marinilabiliales</taxon>
        <taxon>Prolixibacteraceae</taxon>
        <taxon>Aquipluma</taxon>
    </lineage>
</organism>
<evidence type="ECO:0000259" key="6">
    <source>
        <dbReference type="Pfam" id="PF03755"/>
    </source>
</evidence>
<keyword evidence="3" id="KW-0255">Endonuclease</keyword>
<dbReference type="GO" id="GO:0004521">
    <property type="term" value="F:RNA endonuclease activity"/>
    <property type="evidence" value="ECO:0007669"/>
    <property type="project" value="InterPro"/>
</dbReference>
<dbReference type="InterPro" id="IPR013527">
    <property type="entry name" value="YicC-like_N"/>
</dbReference>
<evidence type="ECO:0000256" key="4">
    <source>
        <dbReference type="ARBA" id="ARBA00022801"/>
    </source>
</evidence>
<gene>
    <name evidence="8" type="ORF">AQPE_1548</name>
</gene>
<evidence type="ECO:0000259" key="7">
    <source>
        <dbReference type="Pfam" id="PF08340"/>
    </source>
</evidence>